<dbReference type="Gene3D" id="1.10.510.10">
    <property type="entry name" value="Transferase(Phosphotransferase) domain 1"/>
    <property type="match status" value="1"/>
</dbReference>
<proteinExistence type="predicted"/>
<dbReference type="InParanoid" id="G0QL50"/>
<dbReference type="GeneID" id="14910243"/>
<gene>
    <name evidence="7" type="ORF">IMG5_025510</name>
</gene>
<dbReference type="GO" id="GO:0098599">
    <property type="term" value="F:palmitoyl hydrolase activity"/>
    <property type="evidence" value="ECO:0007669"/>
    <property type="project" value="InterPro"/>
</dbReference>
<keyword evidence="8" id="KW-1185">Reference proteome</keyword>
<keyword evidence="7" id="KW-0418">Kinase</keyword>
<reference evidence="7 8" key="1">
    <citation type="submission" date="2011-07" db="EMBL/GenBank/DDBJ databases">
        <authorList>
            <person name="Coyne R."/>
            <person name="Brami D."/>
            <person name="Johnson J."/>
            <person name="Hostetler J."/>
            <person name="Hannick L."/>
            <person name="Clark T."/>
            <person name="Cassidy-Hanley D."/>
            <person name="Inman J."/>
        </authorList>
    </citation>
    <scope>NUCLEOTIDE SEQUENCE [LARGE SCALE GENOMIC DNA]</scope>
    <source>
        <strain evidence="7 8">G5</strain>
    </source>
</reference>
<dbReference type="RefSeq" id="XP_004039360.1">
    <property type="nucleotide sequence ID" value="XM_004039312.1"/>
</dbReference>
<feature type="domain" description="Protein kinase" evidence="6">
    <location>
        <begin position="17"/>
        <end position="281"/>
    </location>
</feature>
<dbReference type="eggNOG" id="KOG1164">
    <property type="taxonomic scope" value="Eukaryota"/>
</dbReference>
<dbReference type="Gene3D" id="3.40.50.1820">
    <property type="entry name" value="alpha/beta hydrolase"/>
    <property type="match status" value="1"/>
</dbReference>
<dbReference type="SUPFAM" id="SSF56112">
    <property type="entry name" value="Protein kinase-like (PK-like)"/>
    <property type="match status" value="1"/>
</dbReference>
<organism evidence="7 8">
    <name type="scientific">Ichthyophthirius multifiliis</name>
    <name type="common">White spot disease agent</name>
    <name type="synonym">Ich</name>
    <dbReference type="NCBI Taxonomy" id="5932"/>
    <lineage>
        <taxon>Eukaryota</taxon>
        <taxon>Sar</taxon>
        <taxon>Alveolata</taxon>
        <taxon>Ciliophora</taxon>
        <taxon>Intramacronucleata</taxon>
        <taxon>Oligohymenophorea</taxon>
        <taxon>Hymenostomatida</taxon>
        <taxon>Ophryoglenina</taxon>
        <taxon>Ichthyophthirius</taxon>
    </lineage>
</organism>
<evidence type="ECO:0000259" key="6">
    <source>
        <dbReference type="PROSITE" id="PS50011"/>
    </source>
</evidence>
<accession>G0QL50</accession>
<dbReference type="GO" id="GO:0005524">
    <property type="term" value="F:ATP binding"/>
    <property type="evidence" value="ECO:0007669"/>
    <property type="project" value="UniProtKB-UniRule"/>
</dbReference>
<dbReference type="STRING" id="857967.G0QL50"/>
<dbReference type="Pfam" id="PF02089">
    <property type="entry name" value="Palm_thioest"/>
    <property type="match status" value="1"/>
</dbReference>
<dbReference type="InterPro" id="IPR008271">
    <property type="entry name" value="Ser/Thr_kinase_AS"/>
</dbReference>
<dbReference type="eggNOG" id="KOG2541">
    <property type="taxonomic scope" value="Eukaryota"/>
</dbReference>
<dbReference type="EC" id="2.7.11.1" evidence="1"/>
<keyword evidence="2 5" id="KW-0547">Nucleotide-binding</keyword>
<evidence type="ECO:0000256" key="5">
    <source>
        <dbReference type="PROSITE-ProRule" id="PRU10141"/>
    </source>
</evidence>
<name>G0QL50_ICHMU</name>
<dbReference type="SUPFAM" id="SSF53474">
    <property type="entry name" value="alpha/beta-Hydrolases"/>
    <property type="match status" value="1"/>
</dbReference>
<dbReference type="Pfam" id="PF00069">
    <property type="entry name" value="Pkinase"/>
    <property type="match status" value="1"/>
</dbReference>
<keyword evidence="3 5" id="KW-0067">ATP-binding</keyword>
<evidence type="ECO:0000256" key="3">
    <source>
        <dbReference type="ARBA" id="ARBA00022840"/>
    </source>
</evidence>
<dbReference type="InterPro" id="IPR050235">
    <property type="entry name" value="CK1_Ser-Thr_kinase"/>
</dbReference>
<dbReference type="InterPro" id="IPR017441">
    <property type="entry name" value="Protein_kinase_ATP_BS"/>
</dbReference>
<sequence>EQIQQQFPIGSIIQQKYRIDEKLGNGSFGTIYRIQNIETQETLAMKLEKRQQNQSSMLVREIKVMQELKLEKGFPRLQFYSKEYDYNFIIMTYLGKNLDILLRKCGGVFSLQTVLNIADQSLSRFESLHSKNLLHRDIKPDNFVIGVKENYNVIHLIDFGLAKYYQNANKQHIKLTENKGMIGTARYASLNAHLGLEQSRRDDLESLGYILVYFLKGELPWQNIRSESKEKKYELIKQMKSSISVDILCENLPQEFSQFFKYVKNLKFEEEPNYAFLKSLFKKIHLEKKYNSSSVDWEILPEYRHKRQIALFHGMGDQCINPGLRSFTQQIQTQLPNTYVKCIEIAYGASSSILMSFDKQLTEACNLIKSDQKFQNQTISTLGLSQGGLLARGIAQKCDFGGKVARIISIGGPQMGVATIPRCHSSIFCKIINLVIKKVIYTKEIQEKIGPAGYFKDPQNYEKYLKNSIFLPDLNNERNFDLKQKENILNIEKLQLTMFSKDKIIDPKETSFFAFYAKDGKTLINMKDSILYKNDLIGLQQLDKEGKIEFVTINGDHLKFTKDDIIKYYIPALK</sequence>
<dbReference type="PROSITE" id="PS00107">
    <property type="entry name" value="PROTEIN_KINASE_ATP"/>
    <property type="match status" value="1"/>
</dbReference>
<evidence type="ECO:0000313" key="7">
    <source>
        <dbReference type="EMBL" id="EGR34056.1"/>
    </source>
</evidence>
<dbReference type="PROSITE" id="PS50011">
    <property type="entry name" value="PROTEIN_KINASE_DOM"/>
    <property type="match status" value="1"/>
</dbReference>
<dbReference type="OrthoDB" id="429424at2759"/>
<dbReference type="InterPro" id="IPR000719">
    <property type="entry name" value="Prot_kinase_dom"/>
</dbReference>
<dbReference type="InterPro" id="IPR029058">
    <property type="entry name" value="AB_hydrolase_fold"/>
</dbReference>
<dbReference type="PRINTS" id="PR00414">
    <property type="entry name" value="PPTHIESTRASE"/>
</dbReference>
<dbReference type="PANTHER" id="PTHR11909">
    <property type="entry name" value="CASEIN KINASE-RELATED"/>
    <property type="match status" value="1"/>
</dbReference>
<feature type="binding site" evidence="5">
    <location>
        <position position="46"/>
    </location>
    <ligand>
        <name>ATP</name>
        <dbReference type="ChEBI" id="CHEBI:30616"/>
    </ligand>
</feature>
<evidence type="ECO:0000256" key="1">
    <source>
        <dbReference type="ARBA" id="ARBA00012513"/>
    </source>
</evidence>
<protein>
    <recommendedName>
        <fullName evidence="4">Casein kinase I</fullName>
        <ecNumber evidence="1">2.7.11.1</ecNumber>
    </recommendedName>
</protein>
<evidence type="ECO:0000256" key="4">
    <source>
        <dbReference type="ARBA" id="ARBA00023860"/>
    </source>
</evidence>
<keyword evidence="7" id="KW-0808">Transferase</keyword>
<evidence type="ECO:0000313" key="8">
    <source>
        <dbReference type="Proteomes" id="UP000008983"/>
    </source>
</evidence>
<evidence type="ECO:0000256" key="2">
    <source>
        <dbReference type="ARBA" id="ARBA00022741"/>
    </source>
</evidence>
<dbReference type="CDD" id="cd14016">
    <property type="entry name" value="STKc_CK1"/>
    <property type="match status" value="1"/>
</dbReference>
<dbReference type="Proteomes" id="UP000008983">
    <property type="component" value="Unassembled WGS sequence"/>
</dbReference>
<dbReference type="InterPro" id="IPR011009">
    <property type="entry name" value="Kinase-like_dom_sf"/>
</dbReference>
<dbReference type="SMART" id="SM00220">
    <property type="entry name" value="S_TKc"/>
    <property type="match status" value="1"/>
</dbReference>
<dbReference type="PROSITE" id="PS00108">
    <property type="entry name" value="PROTEIN_KINASE_ST"/>
    <property type="match status" value="1"/>
</dbReference>
<dbReference type="GO" id="GO:0004674">
    <property type="term" value="F:protein serine/threonine kinase activity"/>
    <property type="evidence" value="ECO:0007669"/>
    <property type="project" value="UniProtKB-EC"/>
</dbReference>
<feature type="non-terminal residue" evidence="7">
    <location>
        <position position="1"/>
    </location>
</feature>
<dbReference type="EMBL" id="GL983215">
    <property type="protein sequence ID" value="EGR34056.1"/>
    <property type="molecule type" value="Genomic_DNA"/>
</dbReference>
<dbReference type="AlphaFoldDB" id="G0QL50"/>
<keyword evidence="7" id="KW-0378">Hydrolase</keyword>
<dbReference type="InterPro" id="IPR002472">
    <property type="entry name" value="Palm_thioest"/>
</dbReference>